<dbReference type="EMBL" id="CP002955">
    <property type="protein sequence ID" value="AEL28156.1"/>
    <property type="molecule type" value="Genomic_DNA"/>
</dbReference>
<dbReference type="PANTHER" id="PTHR30026:SF20">
    <property type="entry name" value="OUTER MEMBRANE PROTEIN TOLC"/>
    <property type="match status" value="1"/>
</dbReference>
<dbReference type="SUPFAM" id="SSF56954">
    <property type="entry name" value="Outer membrane efflux proteins (OEP)"/>
    <property type="match status" value="1"/>
</dbReference>
<reference evidence="11" key="1">
    <citation type="submission" date="2011-07" db="EMBL/GenBank/DDBJ databases">
        <title>The complete genome of Cyclobacterium marinum DSM 745.</title>
        <authorList>
            <person name="Lucas S."/>
            <person name="Han J."/>
            <person name="Lapidus A."/>
            <person name="Bruce D."/>
            <person name="Goodwin L."/>
            <person name="Pitluck S."/>
            <person name="Peters L."/>
            <person name="Kyrpides N."/>
            <person name="Mavromatis K."/>
            <person name="Ivanova N."/>
            <person name="Ovchinnikova G."/>
            <person name="Chertkov O."/>
            <person name="Detter J.C."/>
            <person name="Tapia R."/>
            <person name="Han C."/>
            <person name="Land M."/>
            <person name="Hauser L."/>
            <person name="Markowitz V."/>
            <person name="Cheng J.-F."/>
            <person name="Hugenholtz P."/>
            <person name="Woyke T."/>
            <person name="Wu D."/>
            <person name="Tindall B."/>
            <person name="Schuetze A."/>
            <person name="Brambilla E."/>
            <person name="Klenk H.-P."/>
            <person name="Eisen J.A."/>
        </authorList>
    </citation>
    <scope>NUCLEOTIDE SEQUENCE [LARGE SCALE GENOMIC DNA]</scope>
    <source>
        <strain evidence="11">ATCC 25205 / DSM 745 / LMG 13164 / NCIMB 1802</strain>
    </source>
</reference>
<dbReference type="InterPro" id="IPR003423">
    <property type="entry name" value="OMP_efflux"/>
</dbReference>
<dbReference type="GO" id="GO:0015288">
    <property type="term" value="F:porin activity"/>
    <property type="evidence" value="ECO:0007669"/>
    <property type="project" value="TreeGrafter"/>
</dbReference>
<comment type="subcellular location">
    <subcellularLocation>
        <location evidence="1">Cell outer membrane</location>
    </subcellularLocation>
</comment>
<dbReference type="Pfam" id="PF02321">
    <property type="entry name" value="OEP"/>
    <property type="match status" value="2"/>
</dbReference>
<dbReference type="PANTHER" id="PTHR30026">
    <property type="entry name" value="OUTER MEMBRANE PROTEIN TOLC"/>
    <property type="match status" value="1"/>
</dbReference>
<dbReference type="HOGENOM" id="CLU_044987_0_0_10"/>
<dbReference type="GO" id="GO:0009279">
    <property type="term" value="C:cell outer membrane"/>
    <property type="evidence" value="ECO:0007669"/>
    <property type="project" value="UniProtKB-SubCell"/>
</dbReference>
<dbReference type="AlphaFoldDB" id="G0IZ11"/>
<evidence type="ECO:0000256" key="8">
    <source>
        <dbReference type="SAM" id="Coils"/>
    </source>
</evidence>
<keyword evidence="8" id="KW-0175">Coiled coil</keyword>
<feature type="chain" id="PRO_5003400904" evidence="9">
    <location>
        <begin position="22"/>
        <end position="461"/>
    </location>
</feature>
<dbReference type="STRING" id="880070.Cycma_4456"/>
<dbReference type="Gene3D" id="1.20.1600.10">
    <property type="entry name" value="Outer membrane efflux proteins (OEP)"/>
    <property type="match status" value="1"/>
</dbReference>
<organism evidence="10 11">
    <name type="scientific">Cyclobacterium marinum (strain ATCC 25205 / DSM 745 / LMG 13164 / NCIMB 1802)</name>
    <name type="common">Flectobacillus marinus</name>
    <dbReference type="NCBI Taxonomy" id="880070"/>
    <lineage>
        <taxon>Bacteria</taxon>
        <taxon>Pseudomonadati</taxon>
        <taxon>Bacteroidota</taxon>
        <taxon>Cytophagia</taxon>
        <taxon>Cytophagales</taxon>
        <taxon>Cyclobacteriaceae</taxon>
        <taxon>Cyclobacterium</taxon>
    </lineage>
</organism>
<evidence type="ECO:0000256" key="3">
    <source>
        <dbReference type="ARBA" id="ARBA00022448"/>
    </source>
</evidence>
<evidence type="ECO:0000256" key="4">
    <source>
        <dbReference type="ARBA" id="ARBA00022452"/>
    </source>
</evidence>
<dbReference type="KEGG" id="cmr:Cycma_4456"/>
<dbReference type="eggNOG" id="COG1538">
    <property type="taxonomic scope" value="Bacteria"/>
</dbReference>
<keyword evidence="5" id="KW-0812">Transmembrane</keyword>
<evidence type="ECO:0000313" key="11">
    <source>
        <dbReference type="Proteomes" id="UP000001635"/>
    </source>
</evidence>
<keyword evidence="4" id="KW-1134">Transmembrane beta strand</keyword>
<keyword evidence="9" id="KW-0732">Signal</keyword>
<evidence type="ECO:0000256" key="7">
    <source>
        <dbReference type="ARBA" id="ARBA00023237"/>
    </source>
</evidence>
<evidence type="ECO:0000256" key="1">
    <source>
        <dbReference type="ARBA" id="ARBA00004442"/>
    </source>
</evidence>
<dbReference type="GO" id="GO:0015562">
    <property type="term" value="F:efflux transmembrane transporter activity"/>
    <property type="evidence" value="ECO:0007669"/>
    <property type="project" value="InterPro"/>
</dbReference>
<keyword evidence="6" id="KW-0472">Membrane</keyword>
<dbReference type="RefSeq" id="WP_014022440.1">
    <property type="nucleotide sequence ID" value="NC_015914.1"/>
</dbReference>
<dbReference type="OrthoDB" id="654853at2"/>
<evidence type="ECO:0000256" key="2">
    <source>
        <dbReference type="ARBA" id="ARBA00007613"/>
    </source>
</evidence>
<sequence>MCIKKITSLILFLSGSIGCFAQDLSLVDAIDIGIQNYGAIKSKVKYASASEETLKQARLEYLPDINISAQQTYGTVNGQYGSFYGMIGNAAASGPSLTEQNWNAAFGAQYLSNVNWDFYTFGKVKQKINLEKINVGLKEQDLEQEKFELKIKITSAYLNLLASQRMVISQQKNLERAKVFLTTATARVKNGLQAGVDSTMATAEVSKAKIALNQARFQVKEFNNRLIDLMGVSSLDFTADTLFVSQIPKQLLIDIDGVHETHPSLKFLQTKVDFSNQQVKLSKRFYYPSMSIFGVFQSRASGFNSNYSQDQNAFTKNYWDGVQPSRSNYLFGASISWNLSTPFRIKKQVKAQEFIAEGVQEEYNQLEREIQSQLKLADEQIKIAMENYSEAPVQVKAAAQAYRQKMTLYQNGLTTLTDLTQALYLLNRAEIDRDIVNTNVWQSYLVKVAAIGDFELFIKEF</sequence>
<accession>G0IZ11</accession>
<keyword evidence="11" id="KW-1185">Reference proteome</keyword>
<dbReference type="PROSITE" id="PS51257">
    <property type="entry name" value="PROKAR_LIPOPROTEIN"/>
    <property type="match status" value="1"/>
</dbReference>
<feature type="signal peptide" evidence="9">
    <location>
        <begin position="1"/>
        <end position="21"/>
    </location>
</feature>
<gene>
    <name evidence="10" type="ordered locus">Cycma_4456</name>
</gene>
<evidence type="ECO:0000256" key="6">
    <source>
        <dbReference type="ARBA" id="ARBA00023136"/>
    </source>
</evidence>
<name>G0IZ11_CYCMS</name>
<proteinExistence type="inferred from homology"/>
<keyword evidence="7" id="KW-0998">Cell outer membrane</keyword>
<comment type="similarity">
    <text evidence="2">Belongs to the outer membrane factor (OMF) (TC 1.B.17) family.</text>
</comment>
<dbReference type="InterPro" id="IPR051906">
    <property type="entry name" value="TolC-like"/>
</dbReference>
<keyword evidence="3" id="KW-0813">Transport</keyword>
<evidence type="ECO:0000256" key="5">
    <source>
        <dbReference type="ARBA" id="ARBA00022692"/>
    </source>
</evidence>
<evidence type="ECO:0000256" key="9">
    <source>
        <dbReference type="SAM" id="SignalP"/>
    </source>
</evidence>
<protein>
    <submittedName>
        <fullName evidence="10">Outer membrane efflux protein</fullName>
    </submittedName>
</protein>
<dbReference type="Proteomes" id="UP000001635">
    <property type="component" value="Chromosome"/>
</dbReference>
<evidence type="ECO:0000313" key="10">
    <source>
        <dbReference type="EMBL" id="AEL28156.1"/>
    </source>
</evidence>
<dbReference type="GO" id="GO:1990281">
    <property type="term" value="C:efflux pump complex"/>
    <property type="evidence" value="ECO:0007669"/>
    <property type="project" value="TreeGrafter"/>
</dbReference>
<feature type="coiled-coil region" evidence="8">
    <location>
        <begin position="349"/>
        <end position="376"/>
    </location>
</feature>